<evidence type="ECO:0000256" key="4">
    <source>
        <dbReference type="ARBA" id="ARBA00022741"/>
    </source>
</evidence>
<gene>
    <name evidence="8" type="ORF">SAMN02745784_01256</name>
</gene>
<dbReference type="InterPro" id="IPR001272">
    <property type="entry name" value="PEP_carboxykinase_ATP"/>
</dbReference>
<accession>A0A1M4UYI1</accession>
<keyword evidence="8" id="KW-0418">Kinase</keyword>
<proteinExistence type="inferred from homology"/>
<keyword evidence="8" id="KW-0670">Pyruvate</keyword>
<sequence>MATIANYRREDINKDNPIFSPIRTTIESTFYGNNVVKVSSLSEAYKLAKNSPGTIVTDMPVHRPTELGLDEGSKILLFNDGEITGRFAGARVIIGEHNVDEGQFSAIAREAAFHTRYKKLYHAQVLIGLHEDFMVKAHLLIPEGYENTMYSWMLNFQYITEEYMKMYKDSVKLPEGDIYILSIPEYYPPTHPNGLALFDPNHNCALLCGMRYFGEHKKGTLTLAWGIANRNGFASCHGGIKRYNFPGNEKYTIGVFGLSGSGKSTITHEKHDGKYDITILHDDAYVISTENGSSVALEPSYFDKTQDYPTNHPSNKYLLTVQNCGVTMDDEGNKVIVTEDIRNGNGRAVKSKLWAENRVNKIDEPVDAIAWLMKDATIPPVIKINNPILASTMGATLATKRSTAERLAEGVDMNALVIEPYANPFRTYPLENDYEKFKELFANRNVECYIFNTGHFLNKKIPKEITLKILEDIATKKAEFKELGNFSDIEFMEIEGFIPNMKDEEYQKMWVNSINYRKQFLLDMEIFKGGRDKLPKEALELLEKLEKEIYL</sequence>
<dbReference type="GeneID" id="90995625"/>
<evidence type="ECO:0000256" key="1">
    <source>
        <dbReference type="ARBA" id="ARBA00004742"/>
    </source>
</evidence>
<dbReference type="GO" id="GO:0006094">
    <property type="term" value="P:gluconeogenesis"/>
    <property type="evidence" value="ECO:0007669"/>
    <property type="project" value="UniProtKB-UniPathway"/>
</dbReference>
<dbReference type="SUPFAM" id="SSF68923">
    <property type="entry name" value="PEP carboxykinase N-terminal domain"/>
    <property type="match status" value="1"/>
</dbReference>
<organism evidence="8 9">
    <name type="scientific">Tissierella praeacuta DSM 18095</name>
    <dbReference type="NCBI Taxonomy" id="1123404"/>
    <lineage>
        <taxon>Bacteria</taxon>
        <taxon>Bacillati</taxon>
        <taxon>Bacillota</taxon>
        <taxon>Tissierellia</taxon>
        <taxon>Tissierellales</taxon>
        <taxon>Tissierellaceae</taxon>
        <taxon>Tissierella</taxon>
    </lineage>
</organism>
<dbReference type="STRING" id="1123404.SAMN02745784_01256"/>
<dbReference type="GO" id="GO:0004612">
    <property type="term" value="F:phosphoenolpyruvate carboxykinase (ATP) activity"/>
    <property type="evidence" value="ECO:0007669"/>
    <property type="project" value="UniProtKB-EC"/>
</dbReference>
<evidence type="ECO:0000313" key="8">
    <source>
        <dbReference type="EMBL" id="SHE61697.1"/>
    </source>
</evidence>
<evidence type="ECO:0000313" key="9">
    <source>
        <dbReference type="Proteomes" id="UP000184114"/>
    </source>
</evidence>
<name>A0A1M4UYI1_9FIRM</name>
<dbReference type="InterPro" id="IPR008210">
    <property type="entry name" value="PEP_carboxykinase_N"/>
</dbReference>
<dbReference type="SUPFAM" id="SSF53795">
    <property type="entry name" value="PEP carboxykinase-like"/>
    <property type="match status" value="1"/>
</dbReference>
<dbReference type="Proteomes" id="UP000184114">
    <property type="component" value="Unassembled WGS sequence"/>
</dbReference>
<dbReference type="Pfam" id="PF01293">
    <property type="entry name" value="PEPCK_ATP"/>
    <property type="match status" value="1"/>
</dbReference>
<evidence type="ECO:0000256" key="6">
    <source>
        <dbReference type="ARBA" id="ARBA00023239"/>
    </source>
</evidence>
<dbReference type="Gene3D" id="3.90.228.20">
    <property type="match status" value="1"/>
</dbReference>
<keyword evidence="9" id="KW-1185">Reference proteome</keyword>
<evidence type="ECO:0000256" key="3">
    <source>
        <dbReference type="ARBA" id="ARBA00012363"/>
    </source>
</evidence>
<keyword evidence="8" id="KW-0808">Transferase</keyword>
<dbReference type="RefSeq" id="WP_072974401.1">
    <property type="nucleotide sequence ID" value="NZ_FQTY01000004.1"/>
</dbReference>
<comment type="pathway">
    <text evidence="1">Carbohydrate biosynthesis; gluconeogenesis.</text>
</comment>
<dbReference type="EC" id="4.1.1.49" evidence="3"/>
<comment type="catalytic activity">
    <reaction evidence="7">
        <text>oxaloacetate + ATP = phosphoenolpyruvate + ADP + CO2</text>
        <dbReference type="Rhea" id="RHEA:18617"/>
        <dbReference type="ChEBI" id="CHEBI:16452"/>
        <dbReference type="ChEBI" id="CHEBI:16526"/>
        <dbReference type="ChEBI" id="CHEBI:30616"/>
        <dbReference type="ChEBI" id="CHEBI:58702"/>
        <dbReference type="ChEBI" id="CHEBI:456216"/>
        <dbReference type="EC" id="4.1.1.49"/>
    </reaction>
</comment>
<keyword evidence="6" id="KW-0456">Lyase</keyword>
<keyword evidence="5" id="KW-0067">ATP-binding</keyword>
<evidence type="ECO:0000256" key="7">
    <source>
        <dbReference type="ARBA" id="ARBA00047371"/>
    </source>
</evidence>
<evidence type="ECO:0000256" key="2">
    <source>
        <dbReference type="ARBA" id="ARBA00006052"/>
    </source>
</evidence>
<dbReference type="GO" id="GO:0016301">
    <property type="term" value="F:kinase activity"/>
    <property type="evidence" value="ECO:0007669"/>
    <property type="project" value="UniProtKB-KW"/>
</dbReference>
<comment type="similarity">
    <text evidence="2">Belongs to the phosphoenolpyruvate carboxykinase (ATP) family.</text>
</comment>
<evidence type="ECO:0000256" key="5">
    <source>
        <dbReference type="ARBA" id="ARBA00022840"/>
    </source>
</evidence>
<dbReference type="EMBL" id="FQTY01000004">
    <property type="protein sequence ID" value="SHE61697.1"/>
    <property type="molecule type" value="Genomic_DNA"/>
</dbReference>
<dbReference type="AlphaFoldDB" id="A0A1M4UYI1"/>
<dbReference type="Gene3D" id="3.40.449.10">
    <property type="entry name" value="Phosphoenolpyruvate Carboxykinase, domain 1"/>
    <property type="match status" value="1"/>
</dbReference>
<keyword evidence="4" id="KW-0547">Nucleotide-binding</keyword>
<dbReference type="UniPathway" id="UPA00138"/>
<reference evidence="9" key="1">
    <citation type="submission" date="2016-11" db="EMBL/GenBank/DDBJ databases">
        <authorList>
            <person name="Varghese N."/>
            <person name="Submissions S."/>
        </authorList>
    </citation>
    <scope>NUCLEOTIDE SEQUENCE [LARGE SCALE GENOMIC DNA]</scope>
    <source>
        <strain evidence="9">DSM 18095</strain>
    </source>
</reference>
<protein>
    <recommendedName>
        <fullName evidence="3">phosphoenolpyruvate carboxykinase (ATP)</fullName>
        <ecNumber evidence="3">4.1.1.49</ecNumber>
    </recommendedName>
</protein>
<dbReference type="InterPro" id="IPR013035">
    <property type="entry name" value="PEP_carboxykinase_C"/>
</dbReference>
<dbReference type="GO" id="GO:0005524">
    <property type="term" value="F:ATP binding"/>
    <property type="evidence" value="ECO:0007669"/>
    <property type="project" value="UniProtKB-KW"/>
</dbReference>